<evidence type="ECO:0000313" key="2">
    <source>
        <dbReference type="Proteomes" id="UP000827092"/>
    </source>
</evidence>
<proteinExistence type="predicted"/>
<keyword evidence="2" id="KW-1185">Reference proteome</keyword>
<accession>A0AAV6VGH1</accession>
<comment type="caution">
    <text evidence="1">The sequence shown here is derived from an EMBL/GenBank/DDBJ whole genome shotgun (WGS) entry which is preliminary data.</text>
</comment>
<protein>
    <submittedName>
        <fullName evidence="1">Uncharacterized protein</fullName>
    </submittedName>
</protein>
<dbReference type="Proteomes" id="UP000827092">
    <property type="component" value="Unassembled WGS sequence"/>
</dbReference>
<sequence length="211" mass="23872">MLFEWIQKCEVKKFVDAFEWIQKCEVKENEESKCLLLWDKVLELCVTLAFQDNLQVVKRALTVFCQVISICGEDKSSDGFLGAVGFGRASNLSVNFRFLCRSMVAFILAQIPSNASLRLEAMAAGYIPTIDFKKPATETTEPSPSILALKAVENLRALLRNKPYAALRDLVNRAIEFVVDPKHSLVESRQFLQEFALLVFPKHSYLYAIAN</sequence>
<dbReference type="GO" id="GO:0097352">
    <property type="term" value="P:autophagosome maturation"/>
    <property type="evidence" value="ECO:0007669"/>
    <property type="project" value="TreeGrafter"/>
</dbReference>
<dbReference type="InterPro" id="IPR051436">
    <property type="entry name" value="Autophagy-related_EPG5"/>
</dbReference>
<dbReference type="AlphaFoldDB" id="A0AAV6VGH1"/>
<evidence type="ECO:0000313" key="1">
    <source>
        <dbReference type="EMBL" id="KAG8195035.1"/>
    </source>
</evidence>
<dbReference type="EMBL" id="JAFNEN010000094">
    <property type="protein sequence ID" value="KAG8195035.1"/>
    <property type="molecule type" value="Genomic_DNA"/>
</dbReference>
<dbReference type="PANTHER" id="PTHR31139:SF4">
    <property type="entry name" value="ECTOPIC P GRANULES PROTEIN 5 HOMOLOG"/>
    <property type="match status" value="1"/>
</dbReference>
<dbReference type="GO" id="GO:0005737">
    <property type="term" value="C:cytoplasm"/>
    <property type="evidence" value="ECO:0007669"/>
    <property type="project" value="TreeGrafter"/>
</dbReference>
<name>A0AAV6VGH1_9ARAC</name>
<dbReference type="Pfam" id="PF26106">
    <property type="entry name" value="TPR_Epg5_C"/>
    <property type="match status" value="1"/>
</dbReference>
<reference evidence="1 2" key="1">
    <citation type="journal article" date="2022" name="Nat. Ecol. Evol.">
        <title>A masculinizing supergene underlies an exaggerated male reproductive morph in a spider.</title>
        <authorList>
            <person name="Hendrickx F."/>
            <person name="De Corte Z."/>
            <person name="Sonet G."/>
            <person name="Van Belleghem S.M."/>
            <person name="Kostlbacher S."/>
            <person name="Vangestel C."/>
        </authorList>
    </citation>
    <scope>NUCLEOTIDE SEQUENCE [LARGE SCALE GENOMIC DNA]</scope>
    <source>
        <strain evidence="1">W744_W776</strain>
    </source>
</reference>
<organism evidence="1 2">
    <name type="scientific">Oedothorax gibbosus</name>
    <dbReference type="NCBI Taxonomy" id="931172"/>
    <lineage>
        <taxon>Eukaryota</taxon>
        <taxon>Metazoa</taxon>
        <taxon>Ecdysozoa</taxon>
        <taxon>Arthropoda</taxon>
        <taxon>Chelicerata</taxon>
        <taxon>Arachnida</taxon>
        <taxon>Araneae</taxon>
        <taxon>Araneomorphae</taxon>
        <taxon>Entelegynae</taxon>
        <taxon>Araneoidea</taxon>
        <taxon>Linyphiidae</taxon>
        <taxon>Erigoninae</taxon>
        <taxon>Oedothorax</taxon>
    </lineage>
</organism>
<gene>
    <name evidence="1" type="ORF">JTE90_029616</name>
</gene>
<dbReference type="PANTHER" id="PTHR31139">
    <property type="entry name" value="ECTOPIC P GRANULES PROTEIN 5 HOMOLOG"/>
    <property type="match status" value="1"/>
</dbReference>